<proteinExistence type="predicted"/>
<dbReference type="STRING" id="45351.A7SUH0"/>
<dbReference type="InParanoid" id="A7SUH0"/>
<dbReference type="OMA" id="MYAEDAF"/>
<dbReference type="eggNOG" id="ENOG502S0RJ">
    <property type="taxonomic scope" value="Eukaryota"/>
</dbReference>
<dbReference type="PhylomeDB" id="A7SUH0"/>
<dbReference type="PANTHER" id="PTHR10974:SF1">
    <property type="entry name" value="FI08016P-RELATED"/>
    <property type="match status" value="1"/>
</dbReference>
<protein>
    <submittedName>
        <fullName evidence="1">Uncharacterized protein</fullName>
    </submittedName>
</protein>
<dbReference type="InterPro" id="IPR004245">
    <property type="entry name" value="DUF229"/>
</dbReference>
<dbReference type="AlphaFoldDB" id="A7SUH0"/>
<dbReference type="Proteomes" id="UP000001593">
    <property type="component" value="Unassembled WGS sequence"/>
</dbReference>
<keyword evidence="2" id="KW-1185">Reference proteome</keyword>
<feature type="non-terminal residue" evidence="1">
    <location>
        <position position="458"/>
    </location>
</feature>
<gene>
    <name evidence="1" type="ORF">NEMVEDRAFT_v1g132277</name>
</gene>
<accession>A7SUH0</accession>
<reference evidence="1 2" key="1">
    <citation type="journal article" date="2007" name="Science">
        <title>Sea anemone genome reveals ancestral eumetazoan gene repertoire and genomic organization.</title>
        <authorList>
            <person name="Putnam N.H."/>
            <person name="Srivastava M."/>
            <person name="Hellsten U."/>
            <person name="Dirks B."/>
            <person name="Chapman J."/>
            <person name="Salamov A."/>
            <person name="Terry A."/>
            <person name="Shapiro H."/>
            <person name="Lindquist E."/>
            <person name="Kapitonov V.V."/>
            <person name="Jurka J."/>
            <person name="Genikhovich G."/>
            <person name="Grigoriev I.V."/>
            <person name="Lucas S.M."/>
            <person name="Steele R.E."/>
            <person name="Finnerty J.R."/>
            <person name="Technau U."/>
            <person name="Martindale M.Q."/>
            <person name="Rokhsar D.S."/>
        </authorList>
    </citation>
    <scope>NUCLEOTIDE SEQUENCE [LARGE SCALE GENOMIC DNA]</scope>
    <source>
        <strain evidence="2">CH2 X CH6</strain>
    </source>
</reference>
<dbReference type="Pfam" id="PF02995">
    <property type="entry name" value="DUF229"/>
    <property type="match status" value="1"/>
</dbReference>
<dbReference type="Gene3D" id="3.40.720.10">
    <property type="entry name" value="Alkaline Phosphatase, subunit A"/>
    <property type="match status" value="1"/>
</dbReference>
<dbReference type="CDD" id="cd16021">
    <property type="entry name" value="ALP_like"/>
    <property type="match status" value="1"/>
</dbReference>
<sequence length="458" mass="52479">IPVNVLIIAFDSTSRSHFMRKLPHVKQWLDKELDTFSFSGYSTVGDGTTPAMIGMLVGKLEERLPEARRSRGGVNVDVWHFIFPEFHDNGYVTAWSEDQAKYGTFQYRLEGFKVKPVDHYLRNFWVAVSAHTGDMGSLCIGSEPAFEKRFRFIESLFEKYPKTRKLSLEFFCITHDDMNDIGYVQDDFLRFLGSMKSKGYLDNTMLVVMGDHGARYGPIRSTIIGKLEERLPYLSISVPKWFKSKHPDVHNALKANTDRLTSPFDLHATLLHILRYPDTPKVDVGQSLFQEVPKSRTCEVAGIPVHYCTCMDWKQVSPGHHHIKQLAEEAVRHINERIQREGVADKCAELRLTGIHNAVFIAPSRQVQTFKGSDDMYYREIYEGDNPKGMCNYQVQLKTSPNDGIFEVTGYISSYSPHVNPMMSRLDAYGDQPQCITESHPHMREVCYCLDKRKENVG</sequence>
<evidence type="ECO:0000313" key="2">
    <source>
        <dbReference type="Proteomes" id="UP000001593"/>
    </source>
</evidence>
<dbReference type="PANTHER" id="PTHR10974">
    <property type="entry name" value="FI08016P-RELATED"/>
    <property type="match status" value="1"/>
</dbReference>
<dbReference type="EMBL" id="DS469813">
    <property type="protein sequence ID" value="EDO32647.1"/>
    <property type="molecule type" value="Genomic_DNA"/>
</dbReference>
<evidence type="ECO:0000313" key="1">
    <source>
        <dbReference type="EMBL" id="EDO32647.1"/>
    </source>
</evidence>
<dbReference type="InterPro" id="IPR017850">
    <property type="entry name" value="Alkaline_phosphatase_core_sf"/>
</dbReference>
<dbReference type="FunFam" id="3.40.720.10:FF:000017">
    <property type="entry name" value="Predicted protein"/>
    <property type="match status" value="1"/>
</dbReference>
<organism evidence="1 2">
    <name type="scientific">Nematostella vectensis</name>
    <name type="common">Starlet sea anemone</name>
    <dbReference type="NCBI Taxonomy" id="45351"/>
    <lineage>
        <taxon>Eukaryota</taxon>
        <taxon>Metazoa</taxon>
        <taxon>Cnidaria</taxon>
        <taxon>Anthozoa</taxon>
        <taxon>Hexacorallia</taxon>
        <taxon>Actiniaria</taxon>
        <taxon>Edwardsiidae</taxon>
        <taxon>Nematostella</taxon>
    </lineage>
</organism>
<name>A7SUH0_NEMVE</name>
<dbReference type="HOGENOM" id="CLU_018076_0_0_1"/>
<dbReference type="SUPFAM" id="SSF53649">
    <property type="entry name" value="Alkaline phosphatase-like"/>
    <property type="match status" value="1"/>
</dbReference>